<dbReference type="Proteomes" id="UP001165302">
    <property type="component" value="Unassembled WGS sequence"/>
</dbReference>
<reference evidence="1" key="1">
    <citation type="submission" date="2020-10" db="EMBL/GenBank/DDBJ databases">
        <authorList>
            <person name="Lu T."/>
            <person name="Wang Q."/>
            <person name="Han X."/>
        </authorList>
    </citation>
    <scope>NUCLEOTIDE SEQUENCE</scope>
    <source>
        <strain evidence="1">WQ 366</strain>
    </source>
</reference>
<comment type="caution">
    <text evidence="1">The sequence shown here is derived from an EMBL/GenBank/DDBJ whole genome shotgun (WGS) entry which is preliminary data.</text>
</comment>
<name>A0ABS7Z5R1_9SPHI</name>
<organism evidence="1 2">
    <name type="scientific">Sphingobacterium bovistauri</name>
    <dbReference type="NCBI Taxonomy" id="2781959"/>
    <lineage>
        <taxon>Bacteria</taxon>
        <taxon>Pseudomonadati</taxon>
        <taxon>Bacteroidota</taxon>
        <taxon>Sphingobacteriia</taxon>
        <taxon>Sphingobacteriales</taxon>
        <taxon>Sphingobacteriaceae</taxon>
        <taxon>Sphingobacterium</taxon>
    </lineage>
</organism>
<dbReference type="RefSeq" id="WP_225553346.1">
    <property type="nucleotide sequence ID" value="NZ_JADEYP010000017.1"/>
</dbReference>
<gene>
    <name evidence="1" type="ORF">IPZ78_10220</name>
</gene>
<proteinExistence type="predicted"/>
<dbReference type="EMBL" id="JADEYP010000017">
    <property type="protein sequence ID" value="MCA5005526.1"/>
    <property type="molecule type" value="Genomic_DNA"/>
</dbReference>
<evidence type="ECO:0000313" key="2">
    <source>
        <dbReference type="Proteomes" id="UP001165302"/>
    </source>
</evidence>
<accession>A0ABS7Z5R1</accession>
<protein>
    <submittedName>
        <fullName evidence="1">Uncharacterized protein</fullName>
    </submittedName>
</protein>
<evidence type="ECO:0000313" key="1">
    <source>
        <dbReference type="EMBL" id="MCA5005526.1"/>
    </source>
</evidence>
<sequence>MLYEELPSFIRQSTIFTDTDKYKLSKIHELPTELEVDNFRLQPAIQELTNTFIGDDSTRDIHLQEKAKEYLSQDDILSAWKVILL</sequence>
<keyword evidence="2" id="KW-1185">Reference proteome</keyword>